<dbReference type="Gene3D" id="3.10.180.10">
    <property type="entry name" value="2,3-Dihydroxybiphenyl 1,2-Dioxygenase, domain 1"/>
    <property type="match status" value="1"/>
</dbReference>
<dbReference type="InterPro" id="IPR037523">
    <property type="entry name" value="VOC_core"/>
</dbReference>
<evidence type="ECO:0000313" key="3">
    <source>
        <dbReference type="Proteomes" id="UP000436522"/>
    </source>
</evidence>
<keyword evidence="3" id="KW-1185">Reference proteome</keyword>
<dbReference type="RefSeq" id="WP_159974795.1">
    <property type="nucleotide sequence ID" value="NZ_BLIV01000001.1"/>
</dbReference>
<reference evidence="2 3" key="1">
    <citation type="submission" date="2019-12" db="EMBL/GenBank/DDBJ databases">
        <title>Roseobacter cerasinus sp. nov., isolated from seawater around aquaculture.</title>
        <authorList>
            <person name="Muramatsu S."/>
            <person name="Takabe Y."/>
            <person name="Mori K."/>
            <person name="Takaichi S."/>
            <person name="Hanada S."/>
        </authorList>
    </citation>
    <scope>NUCLEOTIDE SEQUENCE [LARGE SCALE GENOMIC DNA]</scope>
    <source>
        <strain evidence="2 3">AI77</strain>
    </source>
</reference>
<dbReference type="Proteomes" id="UP000436522">
    <property type="component" value="Unassembled WGS sequence"/>
</dbReference>
<dbReference type="PROSITE" id="PS51819">
    <property type="entry name" value="VOC"/>
    <property type="match status" value="1"/>
</dbReference>
<dbReference type="InterPro" id="IPR050383">
    <property type="entry name" value="GlyoxalaseI/FosfomycinResist"/>
</dbReference>
<feature type="domain" description="VOC" evidence="1">
    <location>
        <begin position="11"/>
        <end position="135"/>
    </location>
</feature>
<proteinExistence type="predicted"/>
<comment type="caution">
    <text evidence="2">The sequence shown here is derived from an EMBL/GenBank/DDBJ whole genome shotgun (WGS) entry which is preliminary data.</text>
</comment>
<dbReference type="EMBL" id="BLIV01000001">
    <property type="protein sequence ID" value="GFE48948.1"/>
    <property type="molecule type" value="Genomic_DNA"/>
</dbReference>
<name>A0A640VKI3_9RHOB</name>
<dbReference type="CDD" id="cd07253">
    <property type="entry name" value="GLOD5"/>
    <property type="match status" value="1"/>
</dbReference>
<protein>
    <submittedName>
        <fullName evidence="2">Biphenyl-2,3-diol 1,2-dioxygenase</fullName>
    </submittedName>
</protein>
<gene>
    <name evidence="2" type="ORF">So717_07010</name>
</gene>
<sequence length="137" mass="14850">MTDAQKCTVHTLDHLVLTVADIPTSLDFYARVLGMTAKAFDAADGSQRWALIFGQSKINLHQSGREFDPKARQAQPGSADLCFLTDVPLVRWQAHLASETLAIEEGPVARSGATGPITSLYIRDPDGNLIEISTRNG</sequence>
<dbReference type="GO" id="GO:0051213">
    <property type="term" value="F:dioxygenase activity"/>
    <property type="evidence" value="ECO:0007669"/>
    <property type="project" value="UniProtKB-KW"/>
</dbReference>
<keyword evidence="2" id="KW-0560">Oxidoreductase</keyword>
<dbReference type="InterPro" id="IPR004360">
    <property type="entry name" value="Glyas_Fos-R_dOase_dom"/>
</dbReference>
<dbReference type="AlphaFoldDB" id="A0A640VKI3"/>
<dbReference type="OrthoDB" id="9812656at2"/>
<keyword evidence="2" id="KW-0223">Dioxygenase</keyword>
<dbReference type="Pfam" id="PF00903">
    <property type="entry name" value="Glyoxalase"/>
    <property type="match status" value="1"/>
</dbReference>
<evidence type="ECO:0000259" key="1">
    <source>
        <dbReference type="PROSITE" id="PS51819"/>
    </source>
</evidence>
<dbReference type="SUPFAM" id="SSF54593">
    <property type="entry name" value="Glyoxalase/Bleomycin resistance protein/Dihydroxybiphenyl dioxygenase"/>
    <property type="match status" value="1"/>
</dbReference>
<dbReference type="PANTHER" id="PTHR21366">
    <property type="entry name" value="GLYOXALASE FAMILY PROTEIN"/>
    <property type="match status" value="1"/>
</dbReference>
<evidence type="ECO:0000313" key="2">
    <source>
        <dbReference type="EMBL" id="GFE48948.1"/>
    </source>
</evidence>
<organism evidence="2 3">
    <name type="scientific">Roseobacter cerasinus</name>
    <dbReference type="NCBI Taxonomy" id="2602289"/>
    <lineage>
        <taxon>Bacteria</taxon>
        <taxon>Pseudomonadati</taxon>
        <taxon>Pseudomonadota</taxon>
        <taxon>Alphaproteobacteria</taxon>
        <taxon>Rhodobacterales</taxon>
        <taxon>Roseobacteraceae</taxon>
        <taxon>Roseobacter</taxon>
    </lineage>
</organism>
<dbReference type="InterPro" id="IPR029068">
    <property type="entry name" value="Glyas_Bleomycin-R_OHBP_Dase"/>
</dbReference>
<dbReference type="PANTHER" id="PTHR21366:SF14">
    <property type="entry name" value="GLYOXALASE DOMAIN-CONTAINING PROTEIN 5"/>
    <property type="match status" value="1"/>
</dbReference>
<accession>A0A640VKI3</accession>